<comment type="caution">
    <text evidence="1">The sequence shown here is derived from an EMBL/GenBank/DDBJ whole genome shotgun (WGS) entry which is preliminary data.</text>
</comment>
<accession>A0A916Z493</accession>
<dbReference type="Proteomes" id="UP000612349">
    <property type="component" value="Unassembled WGS sequence"/>
</dbReference>
<dbReference type="EMBL" id="BMIP01000005">
    <property type="protein sequence ID" value="GGD72919.1"/>
    <property type="molecule type" value="Genomic_DNA"/>
</dbReference>
<organism evidence="1 2">
    <name type="scientific">Croceicoccus mobilis</name>
    <dbReference type="NCBI Taxonomy" id="1703339"/>
    <lineage>
        <taxon>Bacteria</taxon>
        <taxon>Pseudomonadati</taxon>
        <taxon>Pseudomonadota</taxon>
        <taxon>Alphaproteobacteria</taxon>
        <taxon>Sphingomonadales</taxon>
        <taxon>Erythrobacteraceae</taxon>
        <taxon>Croceicoccus</taxon>
    </lineage>
</organism>
<name>A0A916Z493_9SPHN</name>
<reference evidence="1" key="2">
    <citation type="submission" date="2020-09" db="EMBL/GenBank/DDBJ databases">
        <authorList>
            <person name="Sun Q."/>
            <person name="Zhou Y."/>
        </authorList>
    </citation>
    <scope>NUCLEOTIDE SEQUENCE</scope>
    <source>
        <strain evidence="1">CGMCC 1.15360</strain>
    </source>
</reference>
<protein>
    <submittedName>
        <fullName evidence="1">Uncharacterized protein</fullName>
    </submittedName>
</protein>
<gene>
    <name evidence="1" type="ORF">GCM10010990_23200</name>
</gene>
<proteinExistence type="predicted"/>
<keyword evidence="2" id="KW-1185">Reference proteome</keyword>
<evidence type="ECO:0000313" key="2">
    <source>
        <dbReference type="Proteomes" id="UP000612349"/>
    </source>
</evidence>
<sequence length="51" mass="5784">MQETTNSDRANELRQLIDKVSAQPNRAWTEERKRIGVLQSQLAAHEGAKAH</sequence>
<dbReference type="OrthoDB" id="9923554at2"/>
<reference evidence="1" key="1">
    <citation type="journal article" date="2014" name="Int. J. Syst. Evol. Microbiol.">
        <title>Complete genome sequence of Corynebacterium casei LMG S-19264T (=DSM 44701T), isolated from a smear-ripened cheese.</title>
        <authorList>
            <consortium name="US DOE Joint Genome Institute (JGI-PGF)"/>
            <person name="Walter F."/>
            <person name="Albersmeier A."/>
            <person name="Kalinowski J."/>
            <person name="Ruckert C."/>
        </authorList>
    </citation>
    <scope>NUCLEOTIDE SEQUENCE</scope>
    <source>
        <strain evidence="1">CGMCC 1.15360</strain>
    </source>
</reference>
<dbReference type="AlphaFoldDB" id="A0A916Z493"/>
<dbReference type="RefSeq" id="WP_156522186.1">
    <property type="nucleotide sequence ID" value="NZ_BMIP01000005.1"/>
</dbReference>
<evidence type="ECO:0000313" key="1">
    <source>
        <dbReference type="EMBL" id="GGD72919.1"/>
    </source>
</evidence>